<reference evidence="10" key="1">
    <citation type="submission" date="2017-01" db="EMBL/GenBank/DDBJ databases">
        <authorList>
            <person name="Varghese N."/>
            <person name="Submissions S."/>
        </authorList>
    </citation>
    <scope>NUCLEOTIDE SEQUENCE [LARGE SCALE GENOMIC DNA]</scope>
    <source>
        <strain evidence="10">DSM 29591</strain>
    </source>
</reference>
<evidence type="ECO:0000313" key="9">
    <source>
        <dbReference type="EMBL" id="SIT76011.1"/>
    </source>
</evidence>
<comment type="subunit">
    <text evidence="7">The complex comprises the extracytoplasmic solute receptor protein and the two transmembrane proteins.</text>
</comment>
<comment type="caution">
    <text evidence="7">Lacks conserved residue(s) required for the propagation of feature annotation.</text>
</comment>
<comment type="similarity">
    <text evidence="7">Belongs to the TRAP transporter small permease family.</text>
</comment>
<sequence length="176" mass="18904">MYLMLSRMAGGVARLLALAGGALLLAIVVLTVVSIAGRALFSAGVCCGPIRGIYDYTEIAVGAAIFAFLPWCQYMNSHAAVDLFKSTLPDIMNRFLNVLIDVGMLVLATLIAHRLWLGLLDKQRYGETTLIAQIPVWIGYAACLVGAVGFVLVAAFCVIRSARGLIRKNAQMEPQS</sequence>
<keyword evidence="2 7" id="KW-0813">Transport</keyword>
<dbReference type="EMBL" id="FTPR01000001">
    <property type="protein sequence ID" value="SIT76011.1"/>
    <property type="molecule type" value="Genomic_DNA"/>
</dbReference>
<keyword evidence="5 7" id="KW-1133">Transmembrane helix</keyword>
<feature type="domain" description="Tripartite ATP-independent periplasmic transporters DctQ component" evidence="8">
    <location>
        <begin position="27"/>
        <end position="162"/>
    </location>
</feature>
<evidence type="ECO:0000256" key="4">
    <source>
        <dbReference type="ARBA" id="ARBA00022692"/>
    </source>
</evidence>
<organism evidence="9 10">
    <name type="scientific">Yoonia rosea</name>
    <dbReference type="NCBI Taxonomy" id="287098"/>
    <lineage>
        <taxon>Bacteria</taxon>
        <taxon>Pseudomonadati</taxon>
        <taxon>Pseudomonadota</taxon>
        <taxon>Alphaproteobacteria</taxon>
        <taxon>Rhodobacterales</taxon>
        <taxon>Paracoccaceae</taxon>
        <taxon>Yoonia</taxon>
    </lineage>
</organism>
<dbReference type="AlphaFoldDB" id="A0A1R3WF63"/>
<gene>
    <name evidence="9" type="ORF">SAMN05421665_0295</name>
</gene>
<evidence type="ECO:0000259" key="8">
    <source>
        <dbReference type="Pfam" id="PF04290"/>
    </source>
</evidence>
<evidence type="ECO:0000256" key="6">
    <source>
        <dbReference type="ARBA" id="ARBA00023136"/>
    </source>
</evidence>
<evidence type="ECO:0000256" key="7">
    <source>
        <dbReference type="RuleBase" id="RU369079"/>
    </source>
</evidence>
<comment type="subcellular location">
    <subcellularLocation>
        <location evidence="7">Cell inner membrane</location>
        <topology evidence="7">Multi-pass membrane protein</topology>
    </subcellularLocation>
    <subcellularLocation>
        <location evidence="1">Cell membrane</location>
        <topology evidence="1">Multi-pass membrane protein</topology>
    </subcellularLocation>
</comment>
<evidence type="ECO:0000256" key="5">
    <source>
        <dbReference type="ARBA" id="ARBA00022989"/>
    </source>
</evidence>
<keyword evidence="7" id="KW-0997">Cell inner membrane</keyword>
<feature type="transmembrane region" description="Helical" evidence="7">
    <location>
        <begin position="137"/>
        <end position="159"/>
    </location>
</feature>
<evidence type="ECO:0000256" key="2">
    <source>
        <dbReference type="ARBA" id="ARBA00022448"/>
    </source>
</evidence>
<keyword evidence="3" id="KW-1003">Cell membrane</keyword>
<evidence type="ECO:0000256" key="1">
    <source>
        <dbReference type="ARBA" id="ARBA00004651"/>
    </source>
</evidence>
<proteinExistence type="inferred from homology"/>
<dbReference type="GO" id="GO:0005886">
    <property type="term" value="C:plasma membrane"/>
    <property type="evidence" value="ECO:0007669"/>
    <property type="project" value="UniProtKB-SubCell"/>
</dbReference>
<keyword evidence="4 7" id="KW-0812">Transmembrane</keyword>
<dbReference type="InterPro" id="IPR055348">
    <property type="entry name" value="DctQ"/>
</dbReference>
<evidence type="ECO:0000313" key="10">
    <source>
        <dbReference type="Proteomes" id="UP000186997"/>
    </source>
</evidence>
<evidence type="ECO:0000256" key="3">
    <source>
        <dbReference type="ARBA" id="ARBA00022475"/>
    </source>
</evidence>
<comment type="function">
    <text evidence="7">Part of the tripartite ATP-independent periplasmic (TRAP) transport system.</text>
</comment>
<feature type="transmembrane region" description="Helical" evidence="7">
    <location>
        <begin position="53"/>
        <end position="74"/>
    </location>
</feature>
<dbReference type="Proteomes" id="UP000186997">
    <property type="component" value="Unassembled WGS sequence"/>
</dbReference>
<accession>A0A1R3WF63</accession>
<keyword evidence="10" id="KW-1185">Reference proteome</keyword>
<name>A0A1R3WF63_9RHOB</name>
<protein>
    <recommendedName>
        <fullName evidence="7">TRAP transporter small permease protein</fullName>
    </recommendedName>
</protein>
<dbReference type="Pfam" id="PF04290">
    <property type="entry name" value="DctQ"/>
    <property type="match status" value="1"/>
</dbReference>
<dbReference type="GO" id="GO:0022857">
    <property type="term" value="F:transmembrane transporter activity"/>
    <property type="evidence" value="ECO:0007669"/>
    <property type="project" value="UniProtKB-UniRule"/>
</dbReference>
<dbReference type="STRING" id="287098.SAMN05421665_0295"/>
<feature type="transmembrane region" description="Helical" evidence="7">
    <location>
        <begin position="95"/>
        <end position="117"/>
    </location>
</feature>
<keyword evidence="6 7" id="KW-0472">Membrane</keyword>